<feature type="non-terminal residue" evidence="1">
    <location>
        <position position="84"/>
    </location>
</feature>
<reference evidence="1 2" key="1">
    <citation type="submission" date="2020-04" db="EMBL/GenBank/DDBJ databases">
        <title>Whole-genome sequencing of Vibrio spp. from China reveals different genetic environments of blaCTX-M-14 among diverse lineages.</title>
        <authorList>
            <person name="Zheng Z."/>
            <person name="Ye L."/>
            <person name="Chen S."/>
        </authorList>
    </citation>
    <scope>NUCLEOTIDE SEQUENCE [LARGE SCALE GENOMIC DNA]</scope>
    <source>
        <strain evidence="1 2">Vb0574</strain>
    </source>
</reference>
<evidence type="ECO:0000313" key="2">
    <source>
        <dbReference type="Proteomes" id="UP000555836"/>
    </source>
</evidence>
<dbReference type="Gene3D" id="3.30.360.10">
    <property type="entry name" value="Dihydrodipicolinate Reductase, domain 2"/>
    <property type="match status" value="1"/>
</dbReference>
<dbReference type="SUPFAM" id="SSF55347">
    <property type="entry name" value="Glyceraldehyde-3-phosphate dehydrogenase-like, C-terminal domain"/>
    <property type="match status" value="1"/>
</dbReference>
<dbReference type="EMBL" id="JABCLD010000834">
    <property type="protein sequence ID" value="NMU25139.1"/>
    <property type="molecule type" value="Genomic_DNA"/>
</dbReference>
<organism evidence="1 2">
    <name type="scientific">Vibrio parahaemolyticus</name>
    <dbReference type="NCBI Taxonomy" id="670"/>
    <lineage>
        <taxon>Bacteria</taxon>
        <taxon>Pseudomonadati</taxon>
        <taxon>Pseudomonadota</taxon>
        <taxon>Gammaproteobacteria</taxon>
        <taxon>Vibrionales</taxon>
        <taxon>Vibrionaceae</taxon>
        <taxon>Vibrio</taxon>
    </lineage>
</organism>
<proteinExistence type="predicted"/>
<dbReference type="AlphaFoldDB" id="A0A7Y0S2E5"/>
<dbReference type="Proteomes" id="UP000555836">
    <property type="component" value="Unassembled WGS sequence"/>
</dbReference>
<evidence type="ECO:0000313" key="1">
    <source>
        <dbReference type="EMBL" id="NMU25139.1"/>
    </source>
</evidence>
<name>A0A7Y0S2E5_VIBPH</name>
<gene>
    <name evidence="1" type="ORF">HKB21_05860</name>
</gene>
<comment type="caution">
    <text evidence="1">The sequence shown here is derived from an EMBL/GenBank/DDBJ whole genome shotgun (WGS) entry which is preliminary data.</text>
</comment>
<feature type="non-terminal residue" evidence="1">
    <location>
        <position position="1"/>
    </location>
</feature>
<protein>
    <submittedName>
        <fullName evidence="1">Gfo/Idh/MocA family oxidoreductase</fullName>
    </submittedName>
</protein>
<sequence length="84" mass="9977">DDVEKLYDIAEKEKQPLYVGFNRRHIPLYNQHMPEVQQGNISDLKSLRWEKNRHQLPGDIRTFIFDDFIQPLDSINVTAKPDLK</sequence>
<accession>A0A7Y0S2E5</accession>